<dbReference type="OrthoDB" id="4378831at2"/>
<dbReference type="PANTHER" id="PTHR33840">
    <property type="match status" value="1"/>
</dbReference>
<gene>
    <name evidence="2" type="ORF">C9I28_00025</name>
</gene>
<dbReference type="PANTHER" id="PTHR33840:SF1">
    <property type="entry name" value="TLE1 PHOSPHOLIPASE DOMAIN-CONTAINING PROTEIN"/>
    <property type="match status" value="1"/>
</dbReference>
<dbReference type="InterPro" id="IPR018712">
    <property type="entry name" value="Tle1-like_cat"/>
</dbReference>
<reference evidence="2 3" key="1">
    <citation type="submission" date="2018-03" db="EMBL/GenBank/DDBJ databases">
        <title>Massilia armeniaca sp. nov., isolated from desert soil.</title>
        <authorList>
            <person name="Huang H."/>
            <person name="Ren M."/>
        </authorList>
    </citation>
    <scope>NUCLEOTIDE SEQUENCE [LARGE SCALE GENOMIC DNA]</scope>
    <source>
        <strain evidence="2 3">ZMN-3</strain>
    </source>
</reference>
<dbReference type="Pfam" id="PF09994">
    <property type="entry name" value="T6SS_Tle1-like_cat"/>
    <property type="match status" value="1"/>
</dbReference>
<dbReference type="KEGG" id="masz:C9I28_00025"/>
<sequence>MGKNRLRRRRRLMSEDQLLTSKYSVTLTAPNHGINPYCPAASDATDCETALQIGLFFDGTKNSRESDAGIFKDSNIARLASIYPIERNLGLVNFYINGVGTRFAEIAEMDESKFGSAFGRGGYARIIFGILALINALSIKGTGAVTYTAEQIQGLCSNKRSDKVQSALELLGRDRGLMDYEDDDTARENFFFEQVKILEEKLAASKVKLKECILDVFGFSRGAAQARVFCSWIERLTIDDKLAGVPLTIRFLGIFDTVASAGMMGSVGSTIVNSTRGHSGWARAKYLRISPKIKNCVHLVAMHEIRKNFPLDEVSVAGILPSNCREFAYPGSHSDVGGGYAPGELGLACGDDPATVDAQKLSQIPLRHMMQCAIAAGVPLRPSTEGRFAIAPELEKAFQTFLSISGGSPRMLSEWMAPYMAWRWQVRGRYDQLGHVSRAKADQKFLVESNQQLITDAGRMRFRGDEELARRFVHTARSTKRFDLMHPEYRQEELASFDPEAPGVLAAASAAAPVNPELAAFFDTYVHDSLAGFRKDYVENTGYWRHRRCFRGSENPELTQNDAEPSTTARTA</sequence>
<name>A0A2R4C3V9_9BURK</name>
<keyword evidence="3" id="KW-1185">Reference proteome</keyword>
<accession>A0A2R4C3V9</accession>
<evidence type="ECO:0000259" key="1">
    <source>
        <dbReference type="Pfam" id="PF09994"/>
    </source>
</evidence>
<protein>
    <recommendedName>
        <fullName evidence="1">T6SS Phospholipase effector Tle1-like catalytic domain-containing protein</fullName>
    </recommendedName>
</protein>
<dbReference type="EMBL" id="CP028324">
    <property type="protein sequence ID" value="AVR94272.1"/>
    <property type="molecule type" value="Genomic_DNA"/>
</dbReference>
<proteinExistence type="predicted"/>
<feature type="domain" description="T6SS Phospholipase effector Tle1-like catalytic" evidence="1">
    <location>
        <begin position="247"/>
        <end position="371"/>
    </location>
</feature>
<dbReference type="AlphaFoldDB" id="A0A2R4C3V9"/>
<evidence type="ECO:0000313" key="2">
    <source>
        <dbReference type="EMBL" id="AVR94272.1"/>
    </source>
</evidence>
<dbReference type="Proteomes" id="UP000240505">
    <property type="component" value="Chromosome"/>
</dbReference>
<organism evidence="2 3">
    <name type="scientific">Pseudoduganella armeniaca</name>
    <dbReference type="NCBI Taxonomy" id="2072590"/>
    <lineage>
        <taxon>Bacteria</taxon>
        <taxon>Pseudomonadati</taxon>
        <taxon>Pseudomonadota</taxon>
        <taxon>Betaproteobacteria</taxon>
        <taxon>Burkholderiales</taxon>
        <taxon>Oxalobacteraceae</taxon>
        <taxon>Telluria group</taxon>
        <taxon>Pseudoduganella</taxon>
    </lineage>
</organism>
<evidence type="ECO:0000313" key="3">
    <source>
        <dbReference type="Proteomes" id="UP000240505"/>
    </source>
</evidence>